<keyword evidence="3" id="KW-0175">Coiled coil</keyword>
<reference evidence="6" key="1">
    <citation type="journal article" date="2019" name="Int. J. Syst. Evol. Microbiol.">
        <title>The Global Catalogue of Microorganisms (GCM) 10K type strain sequencing project: providing services to taxonomists for standard genome sequencing and annotation.</title>
        <authorList>
            <consortium name="The Broad Institute Genomics Platform"/>
            <consortium name="The Broad Institute Genome Sequencing Center for Infectious Disease"/>
            <person name="Wu L."/>
            <person name="Ma J."/>
        </authorList>
    </citation>
    <scope>NUCLEOTIDE SEQUENCE [LARGE SCALE GENOMIC DNA]</scope>
    <source>
        <strain evidence="6">CCUG 61889</strain>
    </source>
</reference>
<dbReference type="Pfam" id="PF00210">
    <property type="entry name" value="Ferritin"/>
    <property type="match status" value="1"/>
</dbReference>
<dbReference type="InterPro" id="IPR009078">
    <property type="entry name" value="Ferritin-like_SF"/>
</dbReference>
<dbReference type="PROSITE" id="PS00818">
    <property type="entry name" value="DPS_1"/>
    <property type="match status" value="1"/>
</dbReference>
<dbReference type="SUPFAM" id="SSF47240">
    <property type="entry name" value="Ferritin-like"/>
    <property type="match status" value="1"/>
</dbReference>
<accession>A0ABV8B9K3</accession>
<dbReference type="EMBL" id="JBHRZT010000072">
    <property type="protein sequence ID" value="MFC3886179.1"/>
    <property type="molecule type" value="Genomic_DNA"/>
</dbReference>
<dbReference type="PANTHER" id="PTHR42932">
    <property type="entry name" value="GENERAL STRESS PROTEIN 20U"/>
    <property type="match status" value="1"/>
</dbReference>
<dbReference type="PROSITE" id="PS00819">
    <property type="entry name" value="DPS_2"/>
    <property type="match status" value="1"/>
</dbReference>
<dbReference type="RefSeq" id="WP_377918703.1">
    <property type="nucleotide sequence ID" value="NZ_JBHRZT010000072.1"/>
</dbReference>
<evidence type="ECO:0000256" key="2">
    <source>
        <dbReference type="RuleBase" id="RU003875"/>
    </source>
</evidence>
<dbReference type="CDD" id="cd01043">
    <property type="entry name" value="DPS"/>
    <property type="match status" value="1"/>
</dbReference>
<dbReference type="PANTHER" id="PTHR42932:SF1">
    <property type="entry name" value="GENERAL STRESS PROTEIN 20U"/>
    <property type="match status" value="1"/>
</dbReference>
<feature type="domain" description="Ferritin/DPS" evidence="4">
    <location>
        <begin position="5"/>
        <end position="144"/>
    </location>
</feature>
<evidence type="ECO:0000313" key="6">
    <source>
        <dbReference type="Proteomes" id="UP001595752"/>
    </source>
</evidence>
<feature type="coiled-coil region" evidence="3">
    <location>
        <begin position="91"/>
        <end position="122"/>
    </location>
</feature>
<dbReference type="Gene3D" id="1.20.1260.10">
    <property type="match status" value="1"/>
</dbReference>
<dbReference type="PIRSF" id="PIRSF005900">
    <property type="entry name" value="Dps"/>
    <property type="match status" value="1"/>
</dbReference>
<dbReference type="InterPro" id="IPR012347">
    <property type="entry name" value="Ferritin-like"/>
</dbReference>
<sequence length="144" mass="16637">MNLEQAMNQQIANWNVLYTKLHRFHWYVKGPLFFTLHAKFEELYNEAAVTIDVLAERLLSIGGKPIATMKQYLENASIEETNHEATAEEMVQALINDYALLRDELKNAVKAAEHADDEATADMFVELTQKVEIHLWMLRAFLNN</sequence>
<dbReference type="Proteomes" id="UP001595752">
    <property type="component" value="Unassembled WGS sequence"/>
</dbReference>
<evidence type="ECO:0000313" key="5">
    <source>
        <dbReference type="EMBL" id="MFC3886179.1"/>
    </source>
</evidence>
<organism evidence="5 6">
    <name type="scientific">Bacillus songklensis</name>
    <dbReference type="NCBI Taxonomy" id="1069116"/>
    <lineage>
        <taxon>Bacteria</taxon>
        <taxon>Bacillati</taxon>
        <taxon>Bacillota</taxon>
        <taxon>Bacilli</taxon>
        <taxon>Bacillales</taxon>
        <taxon>Bacillaceae</taxon>
        <taxon>Bacillus</taxon>
    </lineage>
</organism>
<proteinExistence type="inferred from homology"/>
<evidence type="ECO:0000256" key="1">
    <source>
        <dbReference type="ARBA" id="ARBA00009497"/>
    </source>
</evidence>
<name>A0ABV8B9K3_9BACI</name>
<evidence type="ECO:0000259" key="4">
    <source>
        <dbReference type="Pfam" id="PF00210"/>
    </source>
</evidence>
<dbReference type="PRINTS" id="PR01346">
    <property type="entry name" value="HELNAPAPROT"/>
</dbReference>
<comment type="similarity">
    <text evidence="1 2">Belongs to the Dps family.</text>
</comment>
<dbReference type="InterPro" id="IPR008331">
    <property type="entry name" value="Ferritin_DPS_dom"/>
</dbReference>
<dbReference type="InterPro" id="IPR023188">
    <property type="entry name" value="DPS_DNA-bd_CS"/>
</dbReference>
<protein>
    <submittedName>
        <fullName evidence="5">Dps family protein</fullName>
    </submittedName>
</protein>
<comment type="caution">
    <text evidence="5">The sequence shown here is derived from an EMBL/GenBank/DDBJ whole genome shotgun (WGS) entry which is preliminary data.</text>
</comment>
<evidence type="ECO:0000256" key="3">
    <source>
        <dbReference type="SAM" id="Coils"/>
    </source>
</evidence>
<dbReference type="InterPro" id="IPR002177">
    <property type="entry name" value="DPS_DNA-bd"/>
</dbReference>
<keyword evidence="6" id="KW-1185">Reference proteome</keyword>
<gene>
    <name evidence="5" type="ORF">ACFOU2_22905</name>
</gene>